<organism evidence="1 2">
    <name type="scientific">Aphis glycines</name>
    <name type="common">Soybean aphid</name>
    <dbReference type="NCBI Taxonomy" id="307491"/>
    <lineage>
        <taxon>Eukaryota</taxon>
        <taxon>Metazoa</taxon>
        <taxon>Ecdysozoa</taxon>
        <taxon>Arthropoda</taxon>
        <taxon>Hexapoda</taxon>
        <taxon>Insecta</taxon>
        <taxon>Pterygota</taxon>
        <taxon>Neoptera</taxon>
        <taxon>Paraneoptera</taxon>
        <taxon>Hemiptera</taxon>
        <taxon>Sternorrhyncha</taxon>
        <taxon>Aphidomorpha</taxon>
        <taxon>Aphidoidea</taxon>
        <taxon>Aphididae</taxon>
        <taxon>Aphidini</taxon>
        <taxon>Aphis</taxon>
        <taxon>Aphis</taxon>
    </lineage>
</organism>
<gene>
    <name evidence="1" type="ORF">AGLY_013477</name>
</gene>
<dbReference type="Proteomes" id="UP000475862">
    <property type="component" value="Unassembled WGS sequence"/>
</dbReference>
<name>A0A6G0T8I7_APHGL</name>
<keyword evidence="2" id="KW-1185">Reference proteome</keyword>
<dbReference type="EMBL" id="VYZN01000054">
    <property type="protein sequence ID" value="KAE9526829.1"/>
    <property type="molecule type" value="Genomic_DNA"/>
</dbReference>
<accession>A0A6G0T8I7</accession>
<sequence>MDIGISTVFTNVDNLIVLLYPSIVFYEILKFYTNHCCWQLFDVRHQFWLYVIKPVSMTTMTISCKVQVKNFHFFILQSMIKYLYNEGHIQKKQFVVGGEVNPQNPLSILFRFPGLFLFFITGSSCSGLRLITEPGFFTSSTDRENDLSNDLVSIHTLLTIASARFISNQHWPFWNTFTIS</sequence>
<reference evidence="1 2" key="1">
    <citation type="submission" date="2019-08" db="EMBL/GenBank/DDBJ databases">
        <title>The genome of the soybean aphid Biotype 1, its phylome, world population structure and adaptation to the North American continent.</title>
        <authorList>
            <person name="Giordano R."/>
            <person name="Donthu R.K."/>
            <person name="Hernandez A.G."/>
            <person name="Wright C.L."/>
            <person name="Zimin A.V."/>
        </authorList>
    </citation>
    <scope>NUCLEOTIDE SEQUENCE [LARGE SCALE GENOMIC DNA]</scope>
    <source>
        <tissue evidence="1">Whole aphids</tissue>
    </source>
</reference>
<comment type="caution">
    <text evidence="1">The sequence shown here is derived from an EMBL/GenBank/DDBJ whole genome shotgun (WGS) entry which is preliminary data.</text>
</comment>
<proteinExistence type="predicted"/>
<dbReference type="AlphaFoldDB" id="A0A6G0T8I7"/>
<evidence type="ECO:0000313" key="1">
    <source>
        <dbReference type="EMBL" id="KAE9526829.1"/>
    </source>
</evidence>
<evidence type="ECO:0000313" key="2">
    <source>
        <dbReference type="Proteomes" id="UP000475862"/>
    </source>
</evidence>
<protein>
    <submittedName>
        <fullName evidence="1">Uncharacterized protein</fullName>
    </submittedName>
</protein>